<dbReference type="Proteomes" id="UP000887577">
    <property type="component" value="Unplaced"/>
</dbReference>
<protein>
    <submittedName>
        <fullName evidence="3">MutL C-terminal dimerisation domain-containing protein</fullName>
    </submittedName>
</protein>
<dbReference type="GO" id="GO:0006298">
    <property type="term" value="P:mismatch repair"/>
    <property type="evidence" value="ECO:0007669"/>
    <property type="project" value="InterPro"/>
</dbReference>
<dbReference type="WBParaSite" id="PSU_v2.g12659.t1">
    <property type="protein sequence ID" value="PSU_v2.g12659.t1"/>
    <property type="gene ID" value="PSU_v2.g12659"/>
</dbReference>
<dbReference type="InterPro" id="IPR042121">
    <property type="entry name" value="MutL_C_regsub"/>
</dbReference>
<dbReference type="Gene3D" id="3.30.1370.100">
    <property type="entry name" value="MutL, C-terminal domain, regulatory subdomain"/>
    <property type="match status" value="1"/>
</dbReference>
<dbReference type="PANTHER" id="PTHR10073">
    <property type="entry name" value="DNA MISMATCH REPAIR PROTEIN MLH, PMS, MUTL"/>
    <property type="match status" value="1"/>
</dbReference>
<dbReference type="SUPFAM" id="SSF118116">
    <property type="entry name" value="DNA mismatch repair protein MutL"/>
    <property type="match status" value="1"/>
</dbReference>
<evidence type="ECO:0000259" key="1">
    <source>
        <dbReference type="Pfam" id="PF08676"/>
    </source>
</evidence>
<name>A0A914Y4K1_9BILA</name>
<dbReference type="GO" id="GO:0005524">
    <property type="term" value="F:ATP binding"/>
    <property type="evidence" value="ECO:0007669"/>
    <property type="project" value="InterPro"/>
</dbReference>
<dbReference type="InterPro" id="IPR037198">
    <property type="entry name" value="MutL_C_sf"/>
</dbReference>
<dbReference type="GO" id="GO:0140664">
    <property type="term" value="F:ATP-dependent DNA damage sensor activity"/>
    <property type="evidence" value="ECO:0007669"/>
    <property type="project" value="InterPro"/>
</dbReference>
<dbReference type="GO" id="GO:0032389">
    <property type="term" value="C:MutLalpha complex"/>
    <property type="evidence" value="ECO:0007669"/>
    <property type="project" value="TreeGrafter"/>
</dbReference>
<sequence>MPNLNVYGRKKFRPIFLRLSPVQEQILRNNLDIFLKNGFDFTFNDLDDRNRVQMTSVPNFIGIQCGINEVEEILSYLSESDNITDTNYRPEKVLKGFASKACRKSVMVGDQLEIKQMQTLVNRLAFLDKPWY</sequence>
<organism evidence="2 3">
    <name type="scientific">Panagrolaimus superbus</name>
    <dbReference type="NCBI Taxonomy" id="310955"/>
    <lineage>
        <taxon>Eukaryota</taxon>
        <taxon>Metazoa</taxon>
        <taxon>Ecdysozoa</taxon>
        <taxon>Nematoda</taxon>
        <taxon>Chromadorea</taxon>
        <taxon>Rhabditida</taxon>
        <taxon>Tylenchina</taxon>
        <taxon>Panagrolaimomorpha</taxon>
        <taxon>Panagrolaimoidea</taxon>
        <taxon>Panagrolaimidae</taxon>
        <taxon>Panagrolaimus</taxon>
    </lineage>
</organism>
<dbReference type="PANTHER" id="PTHR10073:SF52">
    <property type="entry name" value="MISMATCH REPAIR ENDONUCLEASE PMS2"/>
    <property type="match status" value="1"/>
</dbReference>
<dbReference type="InterPro" id="IPR014790">
    <property type="entry name" value="MutL_C"/>
</dbReference>
<dbReference type="InterPro" id="IPR038973">
    <property type="entry name" value="MutL/Mlh/Pms-like"/>
</dbReference>
<reference evidence="3" key="1">
    <citation type="submission" date="2022-11" db="UniProtKB">
        <authorList>
            <consortium name="WormBaseParasite"/>
        </authorList>
    </citation>
    <scope>IDENTIFICATION</scope>
</reference>
<proteinExistence type="predicted"/>
<feature type="domain" description="MutL C-terminal dimerisation" evidence="1">
    <location>
        <begin position="14"/>
        <end position="112"/>
    </location>
</feature>
<dbReference type="GO" id="GO:0016887">
    <property type="term" value="F:ATP hydrolysis activity"/>
    <property type="evidence" value="ECO:0007669"/>
    <property type="project" value="InterPro"/>
</dbReference>
<dbReference type="Pfam" id="PF08676">
    <property type="entry name" value="MutL_C"/>
    <property type="match status" value="1"/>
</dbReference>
<keyword evidence="2" id="KW-1185">Reference proteome</keyword>
<accession>A0A914Y4K1</accession>
<evidence type="ECO:0000313" key="2">
    <source>
        <dbReference type="Proteomes" id="UP000887577"/>
    </source>
</evidence>
<evidence type="ECO:0000313" key="3">
    <source>
        <dbReference type="WBParaSite" id="PSU_v2.g12659.t1"/>
    </source>
</evidence>
<dbReference type="AlphaFoldDB" id="A0A914Y4K1"/>
<dbReference type="FunFam" id="3.30.1370.100:FF:000001">
    <property type="entry name" value="Mismatch repair endonuclease pms1, putative"/>
    <property type="match status" value="1"/>
</dbReference>